<dbReference type="PANTHER" id="PTHR13693:SF100">
    <property type="entry name" value="8-AMINO-7-OXONONANOATE SYNTHASE"/>
    <property type="match status" value="1"/>
</dbReference>
<sequence length="425" mass="45603">MAVGSAAIGGTPWLCAIAGIWAQAGSALLQIGPLARGKQSIMHRQDLHNALKMLEEQGLRRRRRTLESPQGAHVLVDGKPYIAFASNDYLGLAGHQELIEATQKAVLEWGVGGGASHLVSGHFGAHERLEAALAGFVGQEDALLFSNGYMANLGVVTALVGRGDAIFADKLNHASLNDACVLSRAEFRRFPHNDMDALARQLETTPAKTKLIVADAVYSMDGDVAPIHELVALADRYDAWLLLDDAHGFGVLGPHGRGTLLAFEVSSPRVIYMATLGKAAGVSGAFVAGSAELIEWLVQRARTYIYTTSQPPMLAATLLKSLELIERDDWRRERLQASISQLKAGLAGLKWRLLPSETAIQPLIIGDNGDALRVTEGLRDLGLWVPAIRPPTVAPGTARLRISVSAAHVPDDIDKLCVALQQLAR</sequence>
<comment type="function">
    <text evidence="8">Catalyzes the decarboxylative condensation of pimeloyl-[acyl-carrier protein] and L-alanine to produce 8-amino-7-oxononanoate (AON), [acyl-carrier protein], and carbon dioxide.</text>
</comment>
<dbReference type="Proteomes" id="UP000575898">
    <property type="component" value="Unassembled WGS sequence"/>
</dbReference>
<name>A0A840MPS7_9PROT</name>
<proteinExistence type="inferred from homology"/>
<reference evidence="11 12" key="1">
    <citation type="submission" date="2020-08" db="EMBL/GenBank/DDBJ databases">
        <title>Genomic Encyclopedia of Type Strains, Phase IV (KMG-IV): sequencing the most valuable type-strain genomes for metagenomic binning, comparative biology and taxonomic classification.</title>
        <authorList>
            <person name="Goeker M."/>
        </authorList>
    </citation>
    <scope>NUCLEOTIDE SEQUENCE [LARGE SCALE GENOMIC DNA]</scope>
    <source>
        <strain evidence="11 12">DSM 27165</strain>
    </source>
</reference>
<dbReference type="InterPro" id="IPR050087">
    <property type="entry name" value="AON_synthase_class-II"/>
</dbReference>
<feature type="binding site" evidence="8">
    <location>
        <position position="173"/>
    </location>
    <ligand>
        <name>substrate</name>
    </ligand>
</feature>
<feature type="binding site" evidence="8">
    <location>
        <position position="61"/>
    </location>
    <ligand>
        <name>substrate</name>
    </ligand>
</feature>
<dbReference type="AlphaFoldDB" id="A0A840MPS7"/>
<dbReference type="EC" id="2.3.1.47" evidence="8"/>
<comment type="pathway">
    <text evidence="2 8">Cofactor biosynthesis; biotin biosynthesis.</text>
</comment>
<dbReference type="InterPro" id="IPR004723">
    <property type="entry name" value="AONS_Archaea/Proteobacteria"/>
</dbReference>
<evidence type="ECO:0000313" key="11">
    <source>
        <dbReference type="EMBL" id="MBB5018183.1"/>
    </source>
</evidence>
<protein>
    <recommendedName>
        <fullName evidence="8">8-amino-7-oxononanoate synthase</fullName>
        <shortName evidence="8">AONS</shortName>
        <ecNumber evidence="8">2.3.1.47</ecNumber>
    </recommendedName>
    <alternativeName>
        <fullName evidence="8">7-keto-8-amino-pelargonic acid synthase</fullName>
        <shortName evidence="8">7-KAP synthase</shortName>
        <shortName evidence="8">KAPA synthase</shortName>
    </alternativeName>
    <alternativeName>
        <fullName evidence="8">8-amino-7-ketopelargonate synthase</fullName>
    </alternativeName>
</protein>
<dbReference type="PANTHER" id="PTHR13693">
    <property type="entry name" value="CLASS II AMINOTRANSFERASE/8-AMINO-7-OXONONANOATE SYNTHASE"/>
    <property type="match status" value="1"/>
</dbReference>
<dbReference type="Gene3D" id="3.40.640.10">
    <property type="entry name" value="Type I PLP-dependent aspartate aminotransferase-like (Major domain)"/>
    <property type="match status" value="1"/>
</dbReference>
<comment type="subunit">
    <text evidence="3 8">Homodimer.</text>
</comment>
<dbReference type="NCBIfam" id="TIGR00858">
    <property type="entry name" value="bioF"/>
    <property type="match status" value="1"/>
</dbReference>
<dbReference type="UniPathway" id="UPA00078"/>
<dbReference type="InterPro" id="IPR022834">
    <property type="entry name" value="AONS_Proteobacteria"/>
</dbReference>
<dbReference type="GO" id="GO:0030170">
    <property type="term" value="F:pyridoxal phosphate binding"/>
    <property type="evidence" value="ECO:0007669"/>
    <property type="project" value="UniProtKB-UniRule"/>
</dbReference>
<dbReference type="Gene3D" id="3.90.1150.10">
    <property type="entry name" value="Aspartate Aminotransferase, domain 1"/>
    <property type="match status" value="1"/>
</dbReference>
<evidence type="ECO:0000256" key="5">
    <source>
        <dbReference type="ARBA" id="ARBA00022756"/>
    </source>
</evidence>
<dbReference type="EMBL" id="JACHHY010000007">
    <property type="protein sequence ID" value="MBB5018183.1"/>
    <property type="molecule type" value="Genomic_DNA"/>
</dbReference>
<feature type="binding site" evidence="8">
    <location>
        <begin position="148"/>
        <end position="149"/>
    </location>
    <ligand>
        <name>pyridoxal 5'-phosphate</name>
        <dbReference type="ChEBI" id="CHEBI:597326"/>
    </ligand>
</feature>
<evidence type="ECO:0000313" key="12">
    <source>
        <dbReference type="Proteomes" id="UP000575898"/>
    </source>
</evidence>
<keyword evidence="11" id="KW-0012">Acyltransferase</keyword>
<feature type="binding site" evidence="8">
    <location>
        <position position="247"/>
    </location>
    <ligand>
        <name>pyridoxal 5'-phosphate</name>
        <dbReference type="ChEBI" id="CHEBI:597326"/>
    </ligand>
</feature>
<dbReference type="CDD" id="cd06454">
    <property type="entry name" value="KBL_like"/>
    <property type="match status" value="1"/>
</dbReference>
<evidence type="ECO:0000256" key="8">
    <source>
        <dbReference type="HAMAP-Rule" id="MF_01693"/>
    </source>
</evidence>
<feature type="binding site" evidence="8">
    <location>
        <position position="392"/>
    </location>
    <ligand>
        <name>substrate</name>
    </ligand>
</feature>
<evidence type="ECO:0000256" key="4">
    <source>
        <dbReference type="ARBA" id="ARBA00022679"/>
    </source>
</evidence>
<evidence type="ECO:0000256" key="3">
    <source>
        <dbReference type="ARBA" id="ARBA00011738"/>
    </source>
</evidence>
<keyword evidence="6 8" id="KW-0663">Pyridoxal phosphate</keyword>
<comment type="cofactor">
    <cofactor evidence="1 8 9">
        <name>pyridoxal 5'-phosphate</name>
        <dbReference type="ChEBI" id="CHEBI:597326"/>
    </cofactor>
</comment>
<dbReference type="InterPro" id="IPR015424">
    <property type="entry name" value="PyrdxlP-dep_Trfase"/>
</dbReference>
<keyword evidence="12" id="KW-1185">Reference proteome</keyword>
<feature type="binding site" evidence="8">
    <location>
        <position position="219"/>
    </location>
    <ligand>
        <name>pyridoxal 5'-phosphate</name>
        <dbReference type="ChEBI" id="CHEBI:597326"/>
    </ligand>
</feature>
<accession>A0A840MPS7</accession>
<comment type="similarity">
    <text evidence="8">Belongs to the class-II pyridoxal-phosphate-dependent aminotransferase family. BioF subfamily.</text>
</comment>
<evidence type="ECO:0000259" key="10">
    <source>
        <dbReference type="Pfam" id="PF00155"/>
    </source>
</evidence>
<feature type="binding site" evidence="8">
    <location>
        <position position="275"/>
    </location>
    <ligand>
        <name>pyridoxal 5'-phosphate</name>
        <dbReference type="ChEBI" id="CHEBI:597326"/>
    </ligand>
</feature>
<dbReference type="InterPro" id="IPR015421">
    <property type="entry name" value="PyrdxlP-dep_Trfase_major"/>
</dbReference>
<dbReference type="GO" id="GO:0008710">
    <property type="term" value="F:8-amino-7-oxononanoate synthase activity"/>
    <property type="evidence" value="ECO:0007669"/>
    <property type="project" value="UniProtKB-UniRule"/>
</dbReference>
<evidence type="ECO:0000256" key="6">
    <source>
        <dbReference type="ARBA" id="ARBA00022898"/>
    </source>
</evidence>
<evidence type="ECO:0000256" key="9">
    <source>
        <dbReference type="PIRSR" id="PIRSR604723-51"/>
    </source>
</evidence>
<evidence type="ECO:0000256" key="2">
    <source>
        <dbReference type="ARBA" id="ARBA00004746"/>
    </source>
</evidence>
<keyword evidence="4 8" id="KW-0808">Transferase</keyword>
<organism evidence="11 12">
    <name type="scientific">Chitinivorax tropicus</name>
    <dbReference type="NCBI Taxonomy" id="714531"/>
    <lineage>
        <taxon>Bacteria</taxon>
        <taxon>Pseudomonadati</taxon>
        <taxon>Pseudomonadota</taxon>
        <taxon>Betaproteobacteria</taxon>
        <taxon>Chitinivorax</taxon>
    </lineage>
</organism>
<dbReference type="HAMAP" id="MF_01693">
    <property type="entry name" value="BioF_aminotrans_2"/>
    <property type="match status" value="1"/>
</dbReference>
<feature type="domain" description="Aminotransferase class I/classII large" evidence="10">
    <location>
        <begin position="81"/>
        <end position="420"/>
    </location>
</feature>
<comment type="caution">
    <text evidence="11">The sequence shown here is derived from an EMBL/GenBank/DDBJ whole genome shotgun (WGS) entry which is preliminary data.</text>
</comment>
<dbReference type="GO" id="GO:0009102">
    <property type="term" value="P:biotin biosynthetic process"/>
    <property type="evidence" value="ECO:0007669"/>
    <property type="project" value="UniProtKB-UniRule"/>
</dbReference>
<gene>
    <name evidence="8" type="primary">bioF</name>
    <name evidence="11" type="ORF">HNQ59_001468</name>
</gene>
<comment type="catalytic activity">
    <reaction evidence="7 8">
        <text>6-carboxyhexanoyl-[ACP] + L-alanine + H(+) = (8S)-8-amino-7-oxononanoate + holo-[ACP] + CO2</text>
        <dbReference type="Rhea" id="RHEA:42288"/>
        <dbReference type="Rhea" id="RHEA-COMP:9685"/>
        <dbReference type="Rhea" id="RHEA-COMP:9955"/>
        <dbReference type="ChEBI" id="CHEBI:15378"/>
        <dbReference type="ChEBI" id="CHEBI:16526"/>
        <dbReference type="ChEBI" id="CHEBI:57972"/>
        <dbReference type="ChEBI" id="CHEBI:64479"/>
        <dbReference type="ChEBI" id="CHEBI:78846"/>
        <dbReference type="ChEBI" id="CHEBI:149468"/>
        <dbReference type="EC" id="2.3.1.47"/>
    </reaction>
</comment>
<dbReference type="Pfam" id="PF00155">
    <property type="entry name" value="Aminotran_1_2"/>
    <property type="match status" value="1"/>
</dbReference>
<dbReference type="InterPro" id="IPR015422">
    <property type="entry name" value="PyrdxlP-dep_Trfase_small"/>
</dbReference>
<keyword evidence="5 8" id="KW-0093">Biotin biosynthesis</keyword>
<evidence type="ECO:0000256" key="1">
    <source>
        <dbReference type="ARBA" id="ARBA00001933"/>
    </source>
</evidence>
<feature type="modified residue" description="N6-(pyridoxal phosphate)lysine" evidence="8 9">
    <location>
        <position position="278"/>
    </location>
</feature>
<dbReference type="SUPFAM" id="SSF53383">
    <property type="entry name" value="PLP-dependent transferases"/>
    <property type="match status" value="1"/>
</dbReference>
<dbReference type="InterPro" id="IPR004839">
    <property type="entry name" value="Aminotransferase_I/II_large"/>
</dbReference>
<evidence type="ECO:0000256" key="7">
    <source>
        <dbReference type="ARBA" id="ARBA00047715"/>
    </source>
</evidence>